<evidence type="ECO:0000313" key="2">
    <source>
        <dbReference type="EMBL" id="KZK08442.1"/>
    </source>
</evidence>
<keyword evidence="1" id="KW-1133">Transmembrane helix</keyword>
<evidence type="ECO:0000256" key="1">
    <source>
        <dbReference type="SAM" id="Phobius"/>
    </source>
</evidence>
<proteinExistence type="predicted"/>
<feature type="transmembrane region" description="Helical" evidence="1">
    <location>
        <begin position="7"/>
        <end position="23"/>
    </location>
</feature>
<gene>
    <name evidence="2" type="ORF">AB996_0132</name>
</gene>
<dbReference type="AlphaFoldDB" id="A0A166KJC3"/>
<keyword evidence="1" id="KW-0472">Membrane</keyword>
<sequence length="59" mass="6521">MKIVKTWVVIILVSLVIFNLGKLEHSHLITFIGLIGITAGGTCEVSSLIVQFIKLRNRS</sequence>
<dbReference type="PATRIC" id="fig|1359.32.peg.1048"/>
<accession>A0A166KJC3</accession>
<evidence type="ECO:0000313" key="3">
    <source>
        <dbReference type="Proteomes" id="UP000076519"/>
    </source>
</evidence>
<reference evidence="2 3" key="1">
    <citation type="submission" date="2015-08" db="EMBL/GenBank/DDBJ databases">
        <title>Draft Genome Sequences of 11 Lactococcus lactis subspecies cremoris strains.</title>
        <authorList>
            <person name="Wels M."/>
            <person name="Backus L."/>
            <person name="Boekhorst J."/>
            <person name="Dijkstra A."/>
            <person name="Beerthuizen M."/>
            <person name="Siezen R."/>
            <person name="Bachmann H."/>
            <person name="Van Hijum S."/>
        </authorList>
    </citation>
    <scope>NUCLEOTIDE SEQUENCE [LARGE SCALE GENOMIC DNA]</scope>
    <source>
        <strain evidence="2 3">KW10</strain>
    </source>
</reference>
<protein>
    <submittedName>
        <fullName evidence="2">Uncharacterized protein</fullName>
    </submittedName>
</protein>
<comment type="caution">
    <text evidence="2">The sequence shown here is derived from an EMBL/GenBank/DDBJ whole genome shotgun (WGS) entry which is preliminary data.</text>
</comment>
<organism evidence="2 3">
    <name type="scientific">Lactococcus lactis subsp. cremoris</name>
    <name type="common">Streptococcus cremoris</name>
    <dbReference type="NCBI Taxonomy" id="1359"/>
    <lineage>
        <taxon>Bacteria</taxon>
        <taxon>Bacillati</taxon>
        <taxon>Bacillota</taxon>
        <taxon>Bacilli</taxon>
        <taxon>Lactobacillales</taxon>
        <taxon>Streptococcaceae</taxon>
        <taxon>Lactococcus</taxon>
    </lineage>
</organism>
<keyword evidence="1" id="KW-0812">Transmembrane</keyword>
<dbReference type="Proteomes" id="UP000076519">
    <property type="component" value="Unassembled WGS sequence"/>
</dbReference>
<feature type="transmembrane region" description="Helical" evidence="1">
    <location>
        <begin position="29"/>
        <end position="53"/>
    </location>
</feature>
<name>A0A166KJC3_LACLC</name>
<dbReference type="EMBL" id="LIYF01000004">
    <property type="protein sequence ID" value="KZK08442.1"/>
    <property type="molecule type" value="Genomic_DNA"/>
</dbReference>